<organism evidence="4 5">
    <name type="scientific">Jaculus jaculus</name>
    <name type="common">Lesser Egyptian jerboa</name>
    <dbReference type="NCBI Taxonomy" id="51337"/>
    <lineage>
        <taxon>Eukaryota</taxon>
        <taxon>Metazoa</taxon>
        <taxon>Chordata</taxon>
        <taxon>Craniata</taxon>
        <taxon>Vertebrata</taxon>
        <taxon>Euteleostomi</taxon>
        <taxon>Mammalia</taxon>
        <taxon>Eutheria</taxon>
        <taxon>Euarchontoglires</taxon>
        <taxon>Glires</taxon>
        <taxon>Rodentia</taxon>
        <taxon>Myomorpha</taxon>
        <taxon>Dipodoidea</taxon>
        <taxon>Dipodidae</taxon>
        <taxon>Dipodinae</taxon>
        <taxon>Jaculus</taxon>
    </lineage>
</organism>
<evidence type="ECO:0000313" key="4">
    <source>
        <dbReference type="Ensembl" id="ENSJJAP00000024680.1"/>
    </source>
</evidence>
<reference evidence="4" key="1">
    <citation type="submission" date="2025-08" db="UniProtKB">
        <authorList>
            <consortium name="Ensembl"/>
        </authorList>
    </citation>
    <scope>IDENTIFICATION</scope>
</reference>
<evidence type="ECO:0000313" key="5">
    <source>
        <dbReference type="Proteomes" id="UP000694385"/>
    </source>
</evidence>
<evidence type="ECO:0000256" key="2">
    <source>
        <dbReference type="SAM" id="Phobius"/>
    </source>
</evidence>
<evidence type="ECO:0000256" key="1">
    <source>
        <dbReference type="SAM" id="MobiDB-lite"/>
    </source>
</evidence>
<keyword evidence="2" id="KW-1133">Transmembrane helix</keyword>
<dbReference type="Proteomes" id="UP000694385">
    <property type="component" value="Unassembled WGS sequence"/>
</dbReference>
<proteinExistence type="predicted"/>
<dbReference type="GeneTree" id="ENSGT00940000156675"/>
<keyword evidence="2" id="KW-0812">Transmembrane</keyword>
<feature type="transmembrane region" description="Helical" evidence="2">
    <location>
        <begin position="128"/>
        <end position="152"/>
    </location>
</feature>
<dbReference type="AlphaFoldDB" id="A0A8C5LF34"/>
<dbReference type="Ensembl" id="ENSJJAT00000031264.1">
    <property type="protein sequence ID" value="ENSJJAP00000024680.1"/>
    <property type="gene ID" value="ENSJJAG00000024071.1"/>
</dbReference>
<keyword evidence="5" id="KW-1185">Reference proteome</keyword>
<keyword evidence="2" id="KW-0472">Membrane</keyword>
<dbReference type="Pfam" id="PF23206">
    <property type="entry name" value="PCDH15_12th"/>
    <property type="match status" value="1"/>
</dbReference>
<feature type="region of interest" description="Disordered" evidence="1">
    <location>
        <begin position="237"/>
        <end position="266"/>
    </location>
</feature>
<reference evidence="4" key="2">
    <citation type="submission" date="2025-09" db="UniProtKB">
        <authorList>
            <consortium name="Ensembl"/>
        </authorList>
    </citation>
    <scope>IDENTIFICATION</scope>
</reference>
<feature type="domain" description="Protocadherin-15" evidence="3">
    <location>
        <begin position="1"/>
        <end position="112"/>
    </location>
</feature>
<name>A0A8C5LF34_JACJA</name>
<accession>A0A8C5LF34</accession>
<sequence length="405" mass="45680">MQVIVSNVPPTLVEKKIEDLTEILDRYVQEQIPGAKVVVDSIGARRHGDAFSLEDYTKSDLTVYAIDPQTNRAIDRNELFKFLDGKLLDINKDFQPYYGEGGRILEIRTPEAVTSIKKRGESLGYTEGALLALAFIIILCCVPAILVVLVSYRQPSLLKPEELSMESGIDPGQEYGQDYYSYEHGYEMPQYGSRRRLLPPAGQEEYGEVVGEAEEEYEEEEWARKRMIKLVVDRDYEHNSPGEDSTPECQRSGAHSPSRSHGSINGNIYIAQNGSVVRTRRACLGDNLKVPSPIRLGRHFKKLEKLTTTHEENLSLNTLSKGHFAMEKINRRPTLVTFAPCPVVADHQAPKPSGMRLTSTVEQESMVDSSSVQDTVEFHSDHTQSDEEELWMGPWNNLHIPMTKL</sequence>
<dbReference type="InterPro" id="IPR056989">
    <property type="entry name" value="PCDH15_12th_dom"/>
</dbReference>
<protein>
    <submittedName>
        <fullName evidence="4">Protocadherin 15</fullName>
    </submittedName>
</protein>
<evidence type="ECO:0000259" key="3">
    <source>
        <dbReference type="Pfam" id="PF23206"/>
    </source>
</evidence>
<feature type="compositionally biased region" description="Polar residues" evidence="1">
    <location>
        <begin position="247"/>
        <end position="266"/>
    </location>
</feature>